<keyword evidence="4 8" id="KW-0812">Transmembrane</keyword>
<evidence type="ECO:0000256" key="10">
    <source>
        <dbReference type="SAM" id="SignalP"/>
    </source>
</evidence>
<dbReference type="EMBL" id="FQYY01000006">
    <property type="protein sequence ID" value="SHI94463.1"/>
    <property type="molecule type" value="Genomic_DNA"/>
</dbReference>
<dbReference type="Gene3D" id="2.60.40.1120">
    <property type="entry name" value="Carboxypeptidase-like, regulatory domain"/>
    <property type="match status" value="1"/>
</dbReference>
<evidence type="ECO:0000313" key="13">
    <source>
        <dbReference type="EMBL" id="SHI94463.1"/>
    </source>
</evidence>
<dbReference type="InterPro" id="IPR037066">
    <property type="entry name" value="Plug_dom_sf"/>
</dbReference>
<dbReference type="Gene3D" id="2.40.170.20">
    <property type="entry name" value="TonB-dependent receptor, beta-barrel domain"/>
    <property type="match status" value="1"/>
</dbReference>
<dbReference type="InterPro" id="IPR039426">
    <property type="entry name" value="TonB-dep_rcpt-like"/>
</dbReference>
<feature type="domain" description="TonB-dependent receptor plug" evidence="12">
    <location>
        <begin position="138"/>
        <end position="264"/>
    </location>
</feature>
<evidence type="ECO:0000256" key="6">
    <source>
        <dbReference type="ARBA" id="ARBA00023136"/>
    </source>
</evidence>
<keyword evidence="14" id="KW-1185">Reference proteome</keyword>
<evidence type="ECO:0000256" key="3">
    <source>
        <dbReference type="ARBA" id="ARBA00022452"/>
    </source>
</evidence>
<evidence type="ECO:0000256" key="4">
    <source>
        <dbReference type="ARBA" id="ARBA00022692"/>
    </source>
</evidence>
<evidence type="ECO:0000256" key="8">
    <source>
        <dbReference type="PROSITE-ProRule" id="PRU01360"/>
    </source>
</evidence>
<proteinExistence type="inferred from homology"/>
<dbReference type="Pfam" id="PF13715">
    <property type="entry name" value="CarbopepD_reg_2"/>
    <property type="match status" value="1"/>
</dbReference>
<dbReference type="NCBIfam" id="TIGR04056">
    <property type="entry name" value="OMP_RagA_SusC"/>
    <property type="match status" value="1"/>
</dbReference>
<name>A0A1M6F9W9_9FLAO</name>
<evidence type="ECO:0000259" key="11">
    <source>
        <dbReference type="Pfam" id="PF00593"/>
    </source>
</evidence>
<dbReference type="STRING" id="579105.SAMN04488096_10622"/>
<evidence type="ECO:0000256" key="2">
    <source>
        <dbReference type="ARBA" id="ARBA00022448"/>
    </source>
</evidence>
<comment type="subcellular location">
    <subcellularLocation>
        <location evidence="1 8">Cell outer membrane</location>
        <topology evidence="1 8">Multi-pass membrane protein</topology>
    </subcellularLocation>
</comment>
<dbReference type="Pfam" id="PF07715">
    <property type="entry name" value="Plug"/>
    <property type="match status" value="1"/>
</dbReference>
<comment type="similarity">
    <text evidence="8 9">Belongs to the TonB-dependent receptor family.</text>
</comment>
<evidence type="ECO:0000256" key="9">
    <source>
        <dbReference type="RuleBase" id="RU003357"/>
    </source>
</evidence>
<keyword evidence="5 9" id="KW-0798">TonB box</keyword>
<dbReference type="InterPro" id="IPR023996">
    <property type="entry name" value="TonB-dep_OMP_SusC/RagA"/>
</dbReference>
<dbReference type="PROSITE" id="PS52016">
    <property type="entry name" value="TONB_DEPENDENT_REC_3"/>
    <property type="match status" value="1"/>
</dbReference>
<dbReference type="Proteomes" id="UP000184225">
    <property type="component" value="Unassembled WGS sequence"/>
</dbReference>
<keyword evidence="6 8" id="KW-0472">Membrane</keyword>
<accession>A0A1M6F9W9</accession>
<keyword evidence="2 8" id="KW-0813">Transport</keyword>
<feature type="signal peptide" evidence="10">
    <location>
        <begin position="1"/>
        <end position="28"/>
    </location>
</feature>
<gene>
    <name evidence="13" type="ORF">SAMN04488096_10622</name>
</gene>
<dbReference type="NCBIfam" id="TIGR04057">
    <property type="entry name" value="SusC_RagA_signa"/>
    <property type="match status" value="1"/>
</dbReference>
<evidence type="ECO:0000256" key="7">
    <source>
        <dbReference type="ARBA" id="ARBA00023237"/>
    </source>
</evidence>
<dbReference type="GO" id="GO:0009279">
    <property type="term" value="C:cell outer membrane"/>
    <property type="evidence" value="ECO:0007669"/>
    <property type="project" value="UniProtKB-SubCell"/>
</dbReference>
<dbReference type="SUPFAM" id="SSF49464">
    <property type="entry name" value="Carboxypeptidase regulatory domain-like"/>
    <property type="match status" value="1"/>
</dbReference>
<dbReference type="InterPro" id="IPR036942">
    <property type="entry name" value="Beta-barrel_TonB_sf"/>
</dbReference>
<dbReference type="Pfam" id="PF00593">
    <property type="entry name" value="TonB_dep_Rec_b-barrel"/>
    <property type="match status" value="1"/>
</dbReference>
<sequence length="1017" mass="111991">MYYKIKHLKSKKIIFGLSFLFFAPMGHATNNSIEEEKFENLKYVSLQQTISGTVTDDKGMPLPDASVIIAGTNKGTTTNFNGEFSIEANQGDILVITYVGFKKNEFTIGTETNVSIQLETDSASLDEIVLIGYGTQNKKDLTGSVSQLSPEDFKKGINTSPDNLLQGKVAGVRVVQSSGEPGAGLDVSIRGIGSIRSGSTPLFVVDGVPLSNENVSAAGPDFGLGNSSAKNPLNFLNTADIASITVLKDASAAAIYGSRGSNGVVLITTKKGKTGDATITLDSYASVSQVISKIDVLSADEYRNAISDPVYDHGGSTDWQDELFRNAITQNHNFSYAKKTDSGNYYASLSYMDQEGIIETSGLERTTARLNTEESFFDNKRLKVKLNLTASQINETGVPNGADAGSDGQLVMHALMANPTRTVFDEDGDYTNFNMNAHYNPMYLLHIYDDKTETLRVLGNFEASFRIIDGLNYKFNLAIDRSNSERNSTIYPNVTDRTPTGAYVQNNLESQSSLIEHYLTYNFQHNNHKFDVLGGFSYQEFDFSGTSFSISNIDEMGTGVAPEYNPGYSGEQSGVSGYAQKNELQSYFGRLNYNFSDKYLLTASVRADGSTRFGDNNKYGYFPSFAMGWSLDKENFLQNKEYINQLKLRTSWGQTGNQEVQNKITQASYSQAASGGYYLYDDYGLVNGIVVNRTANPDLKWEVVTQFDLGLDFSLWDNKLYGSLDYYNKTTTDAILNIPSEPLSPTSTVWKNIEGEIVNKGFEFSLGSQLVKTDNFSWDMNINGATLDNEIKNLPVSELYSGSIAGPGLSGVSANIYKNGYEAGSFYMLKHLGFDGDGNDIFEDTNDDGIINSDDRQIFEGALPNFTFGINTNLDYKRWNLNLAFIGQTGGYLVNNTNLALNINNLASDRNVLSEFYESGANPQNTPQLSTLYMEKSDFIRLNNIQLGYNFDVQNINWINGLNLYVSAQNVFTITNYSGYDPLINSPRSSGGNQSIGIDYTTYPSSRSYLIGATLKL</sequence>
<dbReference type="AlphaFoldDB" id="A0A1M6F9W9"/>
<organism evidence="13 14">
    <name type="scientific">Mesonia phycicola</name>
    <dbReference type="NCBI Taxonomy" id="579105"/>
    <lineage>
        <taxon>Bacteria</taxon>
        <taxon>Pseudomonadati</taxon>
        <taxon>Bacteroidota</taxon>
        <taxon>Flavobacteriia</taxon>
        <taxon>Flavobacteriales</taxon>
        <taxon>Flavobacteriaceae</taxon>
        <taxon>Mesonia</taxon>
    </lineage>
</organism>
<keyword evidence="3 8" id="KW-1134">Transmembrane beta strand</keyword>
<dbReference type="InterPro" id="IPR012910">
    <property type="entry name" value="Plug_dom"/>
</dbReference>
<dbReference type="Gene3D" id="2.170.130.10">
    <property type="entry name" value="TonB-dependent receptor, plug domain"/>
    <property type="match status" value="1"/>
</dbReference>
<dbReference type="InterPro" id="IPR023997">
    <property type="entry name" value="TonB-dep_OMP_SusC/RagA_CS"/>
</dbReference>
<protein>
    <submittedName>
        <fullName evidence="13">Iron complex outermembrane recepter protein</fullName>
    </submittedName>
</protein>
<evidence type="ECO:0000256" key="5">
    <source>
        <dbReference type="ARBA" id="ARBA00023077"/>
    </source>
</evidence>
<feature type="domain" description="TonB-dependent receptor-like beta-barrel" evidence="11">
    <location>
        <begin position="435"/>
        <end position="906"/>
    </location>
</feature>
<feature type="chain" id="PRO_5012093296" evidence="10">
    <location>
        <begin position="29"/>
        <end position="1017"/>
    </location>
</feature>
<evidence type="ECO:0000259" key="12">
    <source>
        <dbReference type="Pfam" id="PF07715"/>
    </source>
</evidence>
<dbReference type="SUPFAM" id="SSF56935">
    <property type="entry name" value="Porins"/>
    <property type="match status" value="1"/>
</dbReference>
<dbReference type="OrthoDB" id="9768177at2"/>
<evidence type="ECO:0000313" key="14">
    <source>
        <dbReference type="Proteomes" id="UP000184225"/>
    </source>
</evidence>
<dbReference type="InterPro" id="IPR000531">
    <property type="entry name" value="Beta-barrel_TonB"/>
</dbReference>
<reference evidence="13 14" key="1">
    <citation type="submission" date="2016-11" db="EMBL/GenBank/DDBJ databases">
        <authorList>
            <person name="Jaros S."/>
            <person name="Januszkiewicz K."/>
            <person name="Wedrychowicz H."/>
        </authorList>
    </citation>
    <scope>NUCLEOTIDE SEQUENCE [LARGE SCALE GENOMIC DNA]</scope>
    <source>
        <strain evidence="13 14">DSM 21425</strain>
    </source>
</reference>
<keyword evidence="7 8" id="KW-0998">Cell outer membrane</keyword>
<keyword evidence="10" id="KW-0732">Signal</keyword>
<dbReference type="InterPro" id="IPR008969">
    <property type="entry name" value="CarboxyPept-like_regulatory"/>
</dbReference>
<evidence type="ECO:0000256" key="1">
    <source>
        <dbReference type="ARBA" id="ARBA00004571"/>
    </source>
</evidence>